<dbReference type="GO" id="GO:0000271">
    <property type="term" value="P:polysaccharide biosynthetic process"/>
    <property type="evidence" value="ECO:0007669"/>
    <property type="project" value="TreeGrafter"/>
</dbReference>
<name>F0J2M5_ACIMA</name>
<evidence type="ECO:0000313" key="3">
    <source>
        <dbReference type="Proteomes" id="UP000007100"/>
    </source>
</evidence>
<comment type="similarity">
    <text evidence="1">Belongs to the DegT/DnrJ/EryC1 family.</text>
</comment>
<keyword evidence="3" id="KW-1185">Reference proteome</keyword>
<organism evidence="2 3">
    <name type="scientific">Acidiphilium multivorum (strain DSM 11245 / JCM 8867 / NBRC 100883 / AIU 301)</name>
    <dbReference type="NCBI Taxonomy" id="926570"/>
    <lineage>
        <taxon>Bacteria</taxon>
        <taxon>Pseudomonadati</taxon>
        <taxon>Pseudomonadota</taxon>
        <taxon>Alphaproteobacteria</taxon>
        <taxon>Acetobacterales</taxon>
        <taxon>Acidocellaceae</taxon>
        <taxon>Acidiphilium</taxon>
    </lineage>
</organism>
<dbReference type="InterPro" id="IPR015424">
    <property type="entry name" value="PyrdxlP-dep_Trfase"/>
</dbReference>
<evidence type="ECO:0000313" key="2">
    <source>
        <dbReference type="EMBL" id="BAJ79664.1"/>
    </source>
</evidence>
<dbReference type="GO" id="GO:0008483">
    <property type="term" value="F:transaminase activity"/>
    <property type="evidence" value="ECO:0007669"/>
    <property type="project" value="TreeGrafter"/>
</dbReference>
<protein>
    <submittedName>
        <fullName evidence="2">Perosamine synthase</fullName>
    </submittedName>
</protein>
<dbReference type="InterPro" id="IPR000653">
    <property type="entry name" value="DegT/StrS_aminotransferase"/>
</dbReference>
<dbReference type="Proteomes" id="UP000007100">
    <property type="component" value="Chromosome"/>
</dbReference>
<sequence length="174" mass="19364">MVVCKDEVLARRLKTVKGQGQSPTQRYWHVELGFNYRMTNICAAIGLAQIERLPTILARKRAIGDLYRRLCAERLGNIVSFQKLSANVVSSDWLVSLLLPEGTDRTKVMGRMQENGVDTRPVFYCAHQMPMYSNSEHFPVSEAIAAHGISLPSYPTLSSADVARVVETLANALV</sequence>
<dbReference type="Gene3D" id="3.40.640.10">
    <property type="entry name" value="Type I PLP-dependent aspartate aminotransferase-like (Major domain)"/>
    <property type="match status" value="1"/>
</dbReference>
<dbReference type="HOGENOM" id="CLU_1536804_0_0_5"/>
<accession>F0J2M5</accession>
<evidence type="ECO:0000256" key="1">
    <source>
        <dbReference type="ARBA" id="ARBA00037999"/>
    </source>
</evidence>
<dbReference type="SUPFAM" id="SSF53383">
    <property type="entry name" value="PLP-dependent transferases"/>
    <property type="match status" value="1"/>
</dbReference>
<dbReference type="KEGG" id="amv:ACMV_03170"/>
<dbReference type="Pfam" id="PF01041">
    <property type="entry name" value="DegT_DnrJ_EryC1"/>
    <property type="match status" value="1"/>
</dbReference>
<dbReference type="PANTHER" id="PTHR30244">
    <property type="entry name" value="TRANSAMINASE"/>
    <property type="match status" value="1"/>
</dbReference>
<dbReference type="PANTHER" id="PTHR30244:SF34">
    <property type="entry name" value="DTDP-4-AMINO-4,6-DIDEOXYGALACTOSE TRANSAMINASE"/>
    <property type="match status" value="1"/>
</dbReference>
<dbReference type="GO" id="GO:0030170">
    <property type="term" value="F:pyridoxal phosphate binding"/>
    <property type="evidence" value="ECO:0007669"/>
    <property type="project" value="TreeGrafter"/>
</dbReference>
<dbReference type="AlphaFoldDB" id="F0J2M5"/>
<reference evidence="2 3" key="1">
    <citation type="submission" date="2010-12" db="EMBL/GenBank/DDBJ databases">
        <title>Whole genome sequence of Acidiphilium multivorum AIU301.</title>
        <authorList>
            <person name="Narita-Yamada S."/>
            <person name="Nakamura S."/>
            <person name="Ito N."/>
            <person name="Takarada H."/>
            <person name="Katano Y."/>
            <person name="Nakazawa H."/>
            <person name="Hosoyama A."/>
            <person name="Yamada R."/>
            <person name="Fujita N."/>
        </authorList>
    </citation>
    <scope>NUCLEOTIDE SEQUENCE [LARGE SCALE GENOMIC DNA]</scope>
    <source>
        <strain evidence="3">DSM 11245 / JCM 8867 / AIU301</strain>
    </source>
</reference>
<gene>
    <name evidence="2" type="ordered locus">ACMV_03170</name>
</gene>
<dbReference type="InterPro" id="IPR015421">
    <property type="entry name" value="PyrdxlP-dep_Trfase_major"/>
</dbReference>
<dbReference type="EMBL" id="AP012035">
    <property type="protein sequence ID" value="BAJ79664.1"/>
    <property type="molecule type" value="Genomic_DNA"/>
</dbReference>
<proteinExistence type="inferred from homology"/>